<organism evidence="1 2">
    <name type="scientific">Streptomyces alfalfae</name>
    <dbReference type="NCBI Taxonomy" id="1642299"/>
    <lineage>
        <taxon>Bacteria</taxon>
        <taxon>Bacillati</taxon>
        <taxon>Actinomycetota</taxon>
        <taxon>Actinomycetes</taxon>
        <taxon>Kitasatosporales</taxon>
        <taxon>Streptomycetaceae</taxon>
        <taxon>Streptomyces</taxon>
    </lineage>
</organism>
<protein>
    <submittedName>
        <fullName evidence="1">Uncharacterized protein</fullName>
    </submittedName>
</protein>
<dbReference type="Proteomes" id="UP000596130">
    <property type="component" value="Chromosome"/>
</dbReference>
<dbReference type="AlphaFoldDB" id="A0A7T4PNA7"/>
<reference evidence="1 2" key="1">
    <citation type="submission" date="2020-12" db="EMBL/GenBank/DDBJ databases">
        <title>Identification and biosynthesis of polyene macrolides produced by Streptomyces alfalfae Men-myco-93-63.</title>
        <authorList>
            <person name="Liu D."/>
            <person name="Li Y."/>
            <person name="Liu L."/>
            <person name="Han X."/>
            <person name="Shen F."/>
        </authorList>
    </citation>
    <scope>NUCLEOTIDE SEQUENCE [LARGE SCALE GENOMIC DNA]</scope>
    <source>
        <strain evidence="1 2">Men-myco-93-63</strain>
    </source>
</reference>
<dbReference type="EMBL" id="CP065959">
    <property type="protein sequence ID" value="QQC93371.1"/>
    <property type="molecule type" value="Genomic_DNA"/>
</dbReference>
<evidence type="ECO:0000313" key="2">
    <source>
        <dbReference type="Proteomes" id="UP000596130"/>
    </source>
</evidence>
<name>A0A7T4PNA7_9ACTN</name>
<gene>
    <name evidence="1" type="ORF">I8755_37385</name>
</gene>
<accession>A0A7T4PNA7</accession>
<dbReference type="RefSeq" id="WP_198504835.1">
    <property type="nucleotide sequence ID" value="NZ_CP065959.1"/>
</dbReference>
<proteinExistence type="predicted"/>
<sequence length="98" mass="11274">MSLYDLRYTHTGLHQAAREGRRAAPARTLRRITSWQWMVLYCKKGSFSAEITAAERRARLQGRLAARRIRALHRAGHGFDDADIPPVRHRHGGLEDAW</sequence>
<evidence type="ECO:0000313" key="1">
    <source>
        <dbReference type="EMBL" id="QQC93371.1"/>
    </source>
</evidence>